<evidence type="ECO:0000313" key="2">
    <source>
        <dbReference type="EMBL" id="KAK8030080.1"/>
    </source>
</evidence>
<gene>
    <name evidence="2" type="ORF">PG993_011371</name>
</gene>
<organism evidence="2 3">
    <name type="scientific">Apiospora rasikravindrae</name>
    <dbReference type="NCBI Taxonomy" id="990691"/>
    <lineage>
        <taxon>Eukaryota</taxon>
        <taxon>Fungi</taxon>
        <taxon>Dikarya</taxon>
        <taxon>Ascomycota</taxon>
        <taxon>Pezizomycotina</taxon>
        <taxon>Sordariomycetes</taxon>
        <taxon>Xylariomycetidae</taxon>
        <taxon>Amphisphaeriales</taxon>
        <taxon>Apiosporaceae</taxon>
        <taxon>Apiospora</taxon>
    </lineage>
</organism>
<dbReference type="Proteomes" id="UP001444661">
    <property type="component" value="Unassembled WGS sequence"/>
</dbReference>
<feature type="region of interest" description="Disordered" evidence="1">
    <location>
        <begin position="509"/>
        <end position="541"/>
    </location>
</feature>
<reference evidence="2 3" key="1">
    <citation type="submission" date="2023-01" db="EMBL/GenBank/DDBJ databases">
        <title>Analysis of 21 Apiospora genomes using comparative genomics revels a genus with tremendous synthesis potential of carbohydrate active enzymes and secondary metabolites.</title>
        <authorList>
            <person name="Sorensen T."/>
        </authorList>
    </citation>
    <scope>NUCLEOTIDE SEQUENCE [LARGE SCALE GENOMIC DNA]</scope>
    <source>
        <strain evidence="2 3">CBS 33761</strain>
    </source>
</reference>
<feature type="compositionally biased region" description="Basic and acidic residues" evidence="1">
    <location>
        <begin position="528"/>
        <end position="541"/>
    </location>
</feature>
<name>A0ABR1SE06_9PEZI</name>
<accession>A0ABR1SE06</accession>
<evidence type="ECO:0000256" key="1">
    <source>
        <dbReference type="SAM" id="MobiDB-lite"/>
    </source>
</evidence>
<sequence>MTDNLQQGHSNECESDNAELPLSELQLGNFIRQDKFAKVYSVVASEWTAAVQWEAHVFEIQRNQQLRFFERMVWPKKRKSKNYETDFTRDLEQIFVYRIVEEIGPSAAKRPKARRKRAKPVSTTAAISNTELIGDNNPGNGSAEAPIYPVAYVTQVFSRYCDRIGEPIPELKGGTSDTDLITLAQSDWYQDESIKGMWEDANLKVNDLASERANESARATGDGGEGARLGRRSRRPLPHDRDVEMIIDLAKIIKDEPIRYLPDGRPQLGRSFFLKHLFPPTHWPEGWTLEELASKQQDWTVRLTRLIERVPRILKNLTKQRAASWQEAIPRVLQLFGDVDGGDLNKSNIGSRWPHTLRWMIKNTFESADSNEVQSLAPVYTSTQGLSITYGDRATTSWLLQIRHHVGLHKWAAPEMRNGAGDAVLLQMLHTHTRRELVAGMLPLLERMRWMSELTAKYWKGHAACCEFSQAMLSPDARLNRSCEEHPSGPMALANEYFDPSGVLTLPYNDPSTSGDEVTNDDIIGHGIESHNDESSEEQKS</sequence>
<keyword evidence="3" id="KW-1185">Reference proteome</keyword>
<comment type="caution">
    <text evidence="2">The sequence shown here is derived from an EMBL/GenBank/DDBJ whole genome shotgun (WGS) entry which is preliminary data.</text>
</comment>
<dbReference type="EMBL" id="JAQQWK010000010">
    <property type="protein sequence ID" value="KAK8030080.1"/>
    <property type="molecule type" value="Genomic_DNA"/>
</dbReference>
<evidence type="ECO:0000313" key="3">
    <source>
        <dbReference type="Proteomes" id="UP001444661"/>
    </source>
</evidence>
<feature type="region of interest" description="Disordered" evidence="1">
    <location>
        <begin position="211"/>
        <end position="235"/>
    </location>
</feature>
<proteinExistence type="predicted"/>
<protein>
    <submittedName>
        <fullName evidence="2">Uncharacterized protein</fullName>
    </submittedName>
</protein>